<keyword evidence="1" id="KW-0812">Transmembrane</keyword>
<sequence>MLISKSKFIFLQLPIVFQLSAIHTIGLTSLVQGLSWISSYIVLWIPTFFILYFFGKILGFIENNYCGVVIPYLKITDF</sequence>
<evidence type="ECO:0000313" key="2">
    <source>
        <dbReference type="EMBL" id="KJV05144.1"/>
    </source>
</evidence>
<dbReference type="AlphaFoldDB" id="A0A0F3II63"/>
<reference evidence="3" key="1">
    <citation type="submission" date="2015-03" db="EMBL/GenBank/DDBJ databases">
        <title>Draft genome sequence of a novel methanotroph (Sn10-6) isolated from flooded ricefield rhizosphere in India.</title>
        <authorList>
            <person name="Pandit P.S."/>
            <person name="Pore S.D."/>
            <person name="Arora P."/>
            <person name="Kapse N.G."/>
            <person name="Dhakephalkar P.K."/>
            <person name="Rahalkar M.C."/>
        </authorList>
    </citation>
    <scope>NUCLEOTIDE SEQUENCE [LARGE SCALE GENOMIC DNA]</scope>
    <source>
        <strain evidence="3">Sn10-6</strain>
    </source>
</reference>
<keyword evidence="3" id="KW-1185">Reference proteome</keyword>
<proteinExistence type="predicted"/>
<dbReference type="Proteomes" id="UP000033684">
    <property type="component" value="Unassembled WGS sequence"/>
</dbReference>
<protein>
    <submittedName>
        <fullName evidence="2">Uncharacterized protein</fullName>
    </submittedName>
</protein>
<feature type="transmembrane region" description="Helical" evidence="1">
    <location>
        <begin position="34"/>
        <end position="54"/>
    </location>
</feature>
<evidence type="ECO:0000313" key="3">
    <source>
        <dbReference type="Proteomes" id="UP000033684"/>
    </source>
</evidence>
<keyword evidence="1" id="KW-1133">Transmembrane helix</keyword>
<comment type="caution">
    <text evidence="2">The sequence shown here is derived from an EMBL/GenBank/DDBJ whole genome shotgun (WGS) entry which is preliminary data.</text>
</comment>
<evidence type="ECO:0000256" key="1">
    <source>
        <dbReference type="SAM" id="Phobius"/>
    </source>
</evidence>
<organism evidence="2 3">
    <name type="scientific">Methylocucumis oryzae</name>
    <dbReference type="NCBI Taxonomy" id="1632867"/>
    <lineage>
        <taxon>Bacteria</taxon>
        <taxon>Pseudomonadati</taxon>
        <taxon>Pseudomonadota</taxon>
        <taxon>Gammaproteobacteria</taxon>
        <taxon>Methylococcales</taxon>
        <taxon>Methylococcaceae</taxon>
        <taxon>Methylocucumis</taxon>
    </lineage>
</organism>
<gene>
    <name evidence="2" type="ORF">VZ94_20370</name>
</gene>
<accession>A0A0F3II63</accession>
<reference evidence="2 3" key="2">
    <citation type="journal article" date="2016" name="Microb. Ecol.">
        <title>Genome Characteristics of a Novel Type I Methanotroph (Sn10-6) Isolated from a Flooded Indian Rice Field.</title>
        <authorList>
            <person name="Rahalkar M.C."/>
            <person name="Pandit P.S."/>
            <person name="Dhakephalkar P.K."/>
            <person name="Pore S."/>
            <person name="Arora P."/>
            <person name="Kapse N."/>
        </authorList>
    </citation>
    <scope>NUCLEOTIDE SEQUENCE [LARGE SCALE GENOMIC DNA]</scope>
    <source>
        <strain evidence="2 3">Sn10-6</strain>
    </source>
</reference>
<name>A0A0F3II63_9GAMM</name>
<keyword evidence="1" id="KW-0472">Membrane</keyword>
<dbReference type="EMBL" id="LAJX01000291">
    <property type="protein sequence ID" value="KJV05144.1"/>
    <property type="molecule type" value="Genomic_DNA"/>
</dbReference>